<gene>
    <name evidence="7" type="ORF">SCP_0402160</name>
</gene>
<dbReference type="InterPro" id="IPR033121">
    <property type="entry name" value="PEPTIDASE_A1"/>
</dbReference>
<keyword evidence="2 4" id="KW-0064">Aspartyl protease</keyword>
<comment type="caution">
    <text evidence="7">The sequence shown here is derived from an EMBL/GenBank/DDBJ whole genome shotgun (WGS) entry which is preliminary data.</text>
</comment>
<organism evidence="7 8">
    <name type="scientific">Sparassis crispa</name>
    <dbReference type="NCBI Taxonomy" id="139825"/>
    <lineage>
        <taxon>Eukaryota</taxon>
        <taxon>Fungi</taxon>
        <taxon>Dikarya</taxon>
        <taxon>Basidiomycota</taxon>
        <taxon>Agaricomycotina</taxon>
        <taxon>Agaricomycetes</taxon>
        <taxon>Polyporales</taxon>
        <taxon>Sparassidaceae</taxon>
        <taxon>Sparassis</taxon>
    </lineage>
</organism>
<dbReference type="Gene3D" id="2.40.70.10">
    <property type="entry name" value="Acid Proteases"/>
    <property type="match status" value="2"/>
</dbReference>
<dbReference type="GeneID" id="38778759"/>
<evidence type="ECO:0000256" key="2">
    <source>
        <dbReference type="ARBA" id="ARBA00022750"/>
    </source>
</evidence>
<dbReference type="EMBL" id="BFAD01000004">
    <property type="protein sequence ID" value="GBE81842.1"/>
    <property type="molecule type" value="Genomic_DNA"/>
</dbReference>
<dbReference type="PROSITE" id="PS51767">
    <property type="entry name" value="PEPTIDASE_A1"/>
    <property type="match status" value="1"/>
</dbReference>
<dbReference type="InterPro" id="IPR034164">
    <property type="entry name" value="Pepsin-like_dom"/>
</dbReference>
<keyword evidence="4 7" id="KW-0645">Protease</keyword>
<comment type="similarity">
    <text evidence="1 4">Belongs to the peptidase A1 family.</text>
</comment>
<dbReference type="PANTHER" id="PTHR47966:SF51">
    <property type="entry name" value="BETA-SITE APP-CLEAVING ENZYME, ISOFORM A-RELATED"/>
    <property type="match status" value="1"/>
</dbReference>
<evidence type="ECO:0000256" key="3">
    <source>
        <dbReference type="PIRSR" id="PIRSR601461-1"/>
    </source>
</evidence>
<dbReference type="InParanoid" id="A0A401GI42"/>
<dbReference type="RefSeq" id="XP_027612755.1">
    <property type="nucleotide sequence ID" value="XM_027756954.1"/>
</dbReference>
<dbReference type="STRING" id="139825.A0A401GI42"/>
<evidence type="ECO:0000256" key="4">
    <source>
        <dbReference type="RuleBase" id="RU000454"/>
    </source>
</evidence>
<dbReference type="CDD" id="cd05471">
    <property type="entry name" value="pepsin_like"/>
    <property type="match status" value="1"/>
</dbReference>
<evidence type="ECO:0000313" key="8">
    <source>
        <dbReference type="Proteomes" id="UP000287166"/>
    </source>
</evidence>
<dbReference type="GO" id="GO:0006508">
    <property type="term" value="P:proteolysis"/>
    <property type="evidence" value="ECO:0007669"/>
    <property type="project" value="UniProtKB-KW"/>
</dbReference>
<dbReference type="SUPFAM" id="SSF50630">
    <property type="entry name" value="Acid proteases"/>
    <property type="match status" value="1"/>
</dbReference>
<keyword evidence="4" id="KW-0378">Hydrolase</keyword>
<feature type="active site" evidence="3">
    <location>
        <position position="81"/>
    </location>
</feature>
<dbReference type="PANTHER" id="PTHR47966">
    <property type="entry name" value="BETA-SITE APP-CLEAVING ENZYME, ISOFORM A-RELATED"/>
    <property type="match status" value="1"/>
</dbReference>
<keyword evidence="8" id="KW-1185">Reference proteome</keyword>
<dbReference type="InterPro" id="IPR001969">
    <property type="entry name" value="Aspartic_peptidase_AS"/>
</dbReference>
<feature type="signal peptide" evidence="5">
    <location>
        <begin position="1"/>
        <end position="20"/>
    </location>
</feature>
<dbReference type="GO" id="GO:0004190">
    <property type="term" value="F:aspartic-type endopeptidase activity"/>
    <property type="evidence" value="ECO:0007669"/>
    <property type="project" value="UniProtKB-KW"/>
</dbReference>
<proteinExistence type="inferred from homology"/>
<protein>
    <submittedName>
        <fullName evidence="7">Putative vacuolar protease A</fullName>
    </submittedName>
</protein>
<evidence type="ECO:0000313" key="7">
    <source>
        <dbReference type="EMBL" id="GBE81842.1"/>
    </source>
</evidence>
<dbReference type="Pfam" id="PF00026">
    <property type="entry name" value="Asp"/>
    <property type="match status" value="1"/>
</dbReference>
<name>A0A401GI42_9APHY</name>
<dbReference type="AlphaFoldDB" id="A0A401GI42"/>
<accession>A0A401GI42</accession>
<dbReference type="OrthoDB" id="771136at2759"/>
<dbReference type="InterPro" id="IPR001461">
    <property type="entry name" value="Aspartic_peptidase_A1"/>
</dbReference>
<dbReference type="InterPro" id="IPR021109">
    <property type="entry name" value="Peptidase_aspartic_dom_sf"/>
</dbReference>
<dbReference type="PRINTS" id="PR00792">
    <property type="entry name" value="PEPSIN"/>
</dbReference>
<evidence type="ECO:0000259" key="6">
    <source>
        <dbReference type="PROSITE" id="PS51767"/>
    </source>
</evidence>
<reference evidence="7 8" key="1">
    <citation type="journal article" date="2018" name="Sci. Rep.">
        <title>Genome sequence of the cauliflower mushroom Sparassis crispa (Hanabiratake) and its association with beneficial usage.</title>
        <authorList>
            <person name="Kiyama R."/>
            <person name="Furutani Y."/>
            <person name="Kawaguchi K."/>
            <person name="Nakanishi T."/>
        </authorList>
    </citation>
    <scope>NUCLEOTIDE SEQUENCE [LARGE SCALE GENOMIC DNA]</scope>
</reference>
<evidence type="ECO:0000256" key="5">
    <source>
        <dbReference type="SAM" id="SignalP"/>
    </source>
</evidence>
<feature type="chain" id="PRO_5019295910" evidence="5">
    <location>
        <begin position="21"/>
        <end position="422"/>
    </location>
</feature>
<dbReference type="PROSITE" id="PS00141">
    <property type="entry name" value="ASP_PROTEASE"/>
    <property type="match status" value="1"/>
</dbReference>
<sequence>MLDILQLALAALALSSAGSASPHTVALTSRSIPKGHIPALRRRGLSAVNVPLEDYFSGTDLQWYGNISVGTPPQNVSVLFDTGSSALEFASTQCGSACANQTLFDPSQSSTFISSGKNTTLYFETGVGVTPVIPQNCWLEVVSAEDTISIGGLTAPNVSLFTIVNQSVSFDVDPFSGIQGMSTTGQGFFTGLISQGLPALFGMYLTPRAVGNAELTIGGYDDTKFQGNVTYSNIVAKAEGSWQLPSSGIYVNNQTASILQQPLPIIFDSGTSNILFDTNITEAMYALISPDIQPYANEPGAYGIACSAIANLSATIAVTFTSQDGGRYNLTIPSSELNVGAFADNSSHCQTLINAYDGVRILGGSLLKQYYSVWDISNQRLGFGSNQELVTVATSAAGSASVVTLASWVLMLVCPVLILGSW</sequence>
<keyword evidence="5" id="KW-0732">Signal</keyword>
<feature type="active site" evidence="3">
    <location>
        <position position="268"/>
    </location>
</feature>
<dbReference type="Proteomes" id="UP000287166">
    <property type="component" value="Unassembled WGS sequence"/>
</dbReference>
<evidence type="ECO:0000256" key="1">
    <source>
        <dbReference type="ARBA" id="ARBA00007447"/>
    </source>
</evidence>
<feature type="domain" description="Peptidase A1" evidence="6">
    <location>
        <begin position="63"/>
        <end position="384"/>
    </location>
</feature>